<evidence type="ECO:0000313" key="7">
    <source>
        <dbReference type="Proteomes" id="UP000255036"/>
    </source>
</evidence>
<feature type="domain" description="HTH LytTR-type" evidence="5">
    <location>
        <begin position="127"/>
        <end position="225"/>
    </location>
</feature>
<name>A0A371AXZ0_9FIRM</name>
<dbReference type="Gene3D" id="2.40.50.1020">
    <property type="entry name" value="LytTr DNA-binding domain"/>
    <property type="match status" value="1"/>
</dbReference>
<dbReference type="Proteomes" id="UP000255036">
    <property type="component" value="Unassembled WGS sequence"/>
</dbReference>
<dbReference type="InterPro" id="IPR001789">
    <property type="entry name" value="Sig_transdc_resp-reg_receiver"/>
</dbReference>
<dbReference type="SMART" id="SM00850">
    <property type="entry name" value="LytTR"/>
    <property type="match status" value="1"/>
</dbReference>
<dbReference type="PANTHER" id="PTHR37299:SF1">
    <property type="entry name" value="STAGE 0 SPORULATION PROTEIN A HOMOLOG"/>
    <property type="match status" value="1"/>
</dbReference>
<feature type="domain" description="Response regulatory" evidence="4">
    <location>
        <begin position="2"/>
        <end position="118"/>
    </location>
</feature>
<sequence length="232" mass="27773">MRIAICDDEKVWIDILKKVVEEYMNSSDYAVEIFCFNSGESLLNTKEKFDLIFLDEEMEDLNGLETAKRLRKFDQEVKIVFVTCHMEVMQKGFHVNSYRFLEKRFLKESVVECLNDYLTEIKNDKQIEVDFTGTIVKINQKDIMYISAIRNGTFIYCNNEQFVSKLPLKDYESMLDKELFYRCHRNCIVNISYIDWIDKKIVLYRGYSVRYSRRKKAELVELYVKFMTDNKS</sequence>
<protein>
    <recommendedName>
        <fullName evidence="1">Stage 0 sporulation protein A homolog</fullName>
    </recommendedName>
</protein>
<evidence type="ECO:0000259" key="5">
    <source>
        <dbReference type="PROSITE" id="PS50930"/>
    </source>
</evidence>
<dbReference type="GO" id="GO:0003677">
    <property type="term" value="F:DNA binding"/>
    <property type="evidence" value="ECO:0007669"/>
    <property type="project" value="UniProtKB-KW"/>
</dbReference>
<dbReference type="RefSeq" id="WP_115480650.1">
    <property type="nucleotide sequence ID" value="NZ_QRCT01000012.1"/>
</dbReference>
<dbReference type="EMBL" id="QRCT01000012">
    <property type="protein sequence ID" value="RDU24417.1"/>
    <property type="molecule type" value="Genomic_DNA"/>
</dbReference>
<dbReference type="AlphaFoldDB" id="A0A371AXZ0"/>
<dbReference type="PROSITE" id="PS50930">
    <property type="entry name" value="HTH_LYTTR"/>
    <property type="match status" value="1"/>
</dbReference>
<dbReference type="PANTHER" id="PTHR37299">
    <property type="entry name" value="TRANSCRIPTIONAL REGULATOR-RELATED"/>
    <property type="match status" value="1"/>
</dbReference>
<dbReference type="SUPFAM" id="SSF52172">
    <property type="entry name" value="CheY-like"/>
    <property type="match status" value="1"/>
</dbReference>
<dbReference type="OrthoDB" id="9774865at2"/>
<reference evidence="6 7" key="1">
    <citation type="submission" date="2018-07" db="EMBL/GenBank/DDBJ databases">
        <title>Anaerosacharophilus polymeroproducens gen. nov. sp. nov., an anaerobic bacterium isolated from salt field.</title>
        <authorList>
            <person name="Kim W."/>
            <person name="Yang S.-H."/>
            <person name="Oh J."/>
            <person name="Lee J.-H."/>
            <person name="Kwon K.K."/>
        </authorList>
    </citation>
    <scope>NUCLEOTIDE SEQUENCE [LARGE SCALE GENOMIC DNA]</scope>
    <source>
        <strain evidence="6 7">MCWD5</strain>
    </source>
</reference>
<keyword evidence="7" id="KW-1185">Reference proteome</keyword>
<evidence type="ECO:0000256" key="3">
    <source>
        <dbReference type="PROSITE-ProRule" id="PRU00169"/>
    </source>
</evidence>
<dbReference type="Pfam" id="PF00072">
    <property type="entry name" value="Response_reg"/>
    <property type="match status" value="1"/>
</dbReference>
<gene>
    <name evidence="6" type="ORF">DWV06_02765</name>
</gene>
<dbReference type="GO" id="GO:0000156">
    <property type="term" value="F:phosphorelay response regulator activity"/>
    <property type="evidence" value="ECO:0007669"/>
    <property type="project" value="InterPro"/>
</dbReference>
<dbReference type="InterPro" id="IPR011006">
    <property type="entry name" value="CheY-like_superfamily"/>
</dbReference>
<evidence type="ECO:0000256" key="1">
    <source>
        <dbReference type="ARBA" id="ARBA00018672"/>
    </source>
</evidence>
<dbReference type="Gene3D" id="3.40.50.2300">
    <property type="match status" value="1"/>
</dbReference>
<keyword evidence="6" id="KW-0238">DNA-binding</keyword>
<evidence type="ECO:0000256" key="2">
    <source>
        <dbReference type="ARBA" id="ARBA00024867"/>
    </source>
</evidence>
<comment type="caution">
    <text evidence="6">The sequence shown here is derived from an EMBL/GenBank/DDBJ whole genome shotgun (WGS) entry which is preliminary data.</text>
</comment>
<evidence type="ECO:0000313" key="6">
    <source>
        <dbReference type="EMBL" id="RDU24417.1"/>
    </source>
</evidence>
<comment type="function">
    <text evidence="2">May play the central regulatory role in sporulation. It may be an element of the effector pathway responsible for the activation of sporulation genes in response to nutritional stress. Spo0A may act in concert with spo0H (a sigma factor) to control the expression of some genes that are critical to the sporulation process.</text>
</comment>
<proteinExistence type="predicted"/>
<dbReference type="PROSITE" id="PS50110">
    <property type="entry name" value="RESPONSE_REGULATORY"/>
    <property type="match status" value="1"/>
</dbReference>
<organism evidence="6 7">
    <name type="scientific">Anaerosacchariphilus polymeriproducens</name>
    <dbReference type="NCBI Taxonomy" id="1812858"/>
    <lineage>
        <taxon>Bacteria</taxon>
        <taxon>Bacillati</taxon>
        <taxon>Bacillota</taxon>
        <taxon>Clostridia</taxon>
        <taxon>Lachnospirales</taxon>
        <taxon>Lachnospiraceae</taxon>
        <taxon>Anaerosacchariphilus</taxon>
    </lineage>
</organism>
<keyword evidence="3" id="KW-0597">Phosphoprotein</keyword>
<dbReference type="Pfam" id="PF04397">
    <property type="entry name" value="LytTR"/>
    <property type="match status" value="1"/>
</dbReference>
<dbReference type="SMART" id="SM00448">
    <property type="entry name" value="REC"/>
    <property type="match status" value="1"/>
</dbReference>
<dbReference type="InterPro" id="IPR046947">
    <property type="entry name" value="LytR-like"/>
</dbReference>
<accession>A0A371AXZ0</accession>
<dbReference type="InterPro" id="IPR007492">
    <property type="entry name" value="LytTR_DNA-bd_dom"/>
</dbReference>
<evidence type="ECO:0000259" key="4">
    <source>
        <dbReference type="PROSITE" id="PS50110"/>
    </source>
</evidence>
<feature type="modified residue" description="4-aspartylphosphate" evidence="3">
    <location>
        <position position="55"/>
    </location>
</feature>